<dbReference type="Gene3D" id="1.10.510.10">
    <property type="entry name" value="Transferase(Phosphotransferase) domain 1"/>
    <property type="match status" value="1"/>
</dbReference>
<protein>
    <recommendedName>
        <fullName evidence="6">Protein kinase domain-containing protein</fullName>
    </recommendedName>
</protein>
<evidence type="ECO:0000256" key="5">
    <source>
        <dbReference type="PROSITE-ProRule" id="PRU10141"/>
    </source>
</evidence>
<dbReference type="Gene3D" id="3.30.200.20">
    <property type="entry name" value="Phosphorylase Kinase, domain 1"/>
    <property type="match status" value="1"/>
</dbReference>
<dbReference type="AlphaFoldDB" id="A0A402BFZ1"/>
<keyword evidence="2 5" id="KW-0547">Nucleotide-binding</keyword>
<feature type="domain" description="Protein kinase" evidence="6">
    <location>
        <begin position="17"/>
        <end position="302"/>
    </location>
</feature>
<dbReference type="InterPro" id="IPR000719">
    <property type="entry name" value="Prot_kinase_dom"/>
</dbReference>
<dbReference type="PANTHER" id="PTHR43289:SF34">
    <property type="entry name" value="SERINE_THREONINE-PROTEIN KINASE YBDM-RELATED"/>
    <property type="match status" value="1"/>
</dbReference>
<dbReference type="Proteomes" id="UP000287171">
    <property type="component" value="Unassembled WGS sequence"/>
</dbReference>
<dbReference type="CDD" id="cd14014">
    <property type="entry name" value="STKc_PknB_like"/>
    <property type="match status" value="1"/>
</dbReference>
<dbReference type="PANTHER" id="PTHR43289">
    <property type="entry name" value="MITOGEN-ACTIVATED PROTEIN KINASE KINASE KINASE 20-RELATED"/>
    <property type="match status" value="1"/>
</dbReference>
<organism evidence="7 8">
    <name type="scientific">Dictyobacter alpinus</name>
    <dbReference type="NCBI Taxonomy" id="2014873"/>
    <lineage>
        <taxon>Bacteria</taxon>
        <taxon>Bacillati</taxon>
        <taxon>Chloroflexota</taxon>
        <taxon>Ktedonobacteria</taxon>
        <taxon>Ktedonobacterales</taxon>
        <taxon>Dictyobacteraceae</taxon>
        <taxon>Dictyobacter</taxon>
    </lineage>
</organism>
<gene>
    <name evidence="7" type="ORF">KDA_56660</name>
</gene>
<dbReference type="PROSITE" id="PS50011">
    <property type="entry name" value="PROTEIN_KINASE_DOM"/>
    <property type="match status" value="1"/>
</dbReference>
<evidence type="ECO:0000256" key="3">
    <source>
        <dbReference type="ARBA" id="ARBA00022777"/>
    </source>
</evidence>
<evidence type="ECO:0000313" key="8">
    <source>
        <dbReference type="Proteomes" id="UP000287171"/>
    </source>
</evidence>
<dbReference type="GO" id="GO:0005524">
    <property type="term" value="F:ATP binding"/>
    <property type="evidence" value="ECO:0007669"/>
    <property type="project" value="UniProtKB-UniRule"/>
</dbReference>
<name>A0A402BFZ1_9CHLR</name>
<dbReference type="PROSITE" id="PS00108">
    <property type="entry name" value="PROTEIN_KINASE_ST"/>
    <property type="match status" value="1"/>
</dbReference>
<dbReference type="SMART" id="SM00220">
    <property type="entry name" value="S_TKc"/>
    <property type="match status" value="1"/>
</dbReference>
<proteinExistence type="predicted"/>
<sequence>MQRHSSYPLGTIIRDRYIVEDVLGSGGFSVVYLVRDLTQITTAETSNEALFALKELSNQEQHERARLAFEADVLKRLQHDSLPRIYDIQEADSANPAFLVLEYIQGSNLETLRRRQIEQRFSVAEAMKLMAPIIDAMSYLHRQQPPVLHRDIKPANIMVQEEDQHTFLVDFGIAKEYDVDATTTAVRHCTPGYSAPEQYSNLGTDVRTDIYALGATFYCLLTGKLPADSLQRTTMLVSSQMDPIKTADQVVPGIPQHIARALERAMAIGYEQRFASVEDFWQAMQTPSAPPASVVATRPPFVLTVNGELANRSRKAKKSHALGPLVPRVLVFAMAVILLLPLSTSGNMYVLPDQTEAKGNIQHISPRPTAVVKPSSTPTEVPTVQLARAYQGTAYNFSQKSTMNIQLIDIKQKQQSFNGHFISKQGTGNFSGVIDRSNHLLFTIAQDSKQPFLFFEGAARADGNLVGNYCTQNESGQCLSNYGLWSLEPIAKP</sequence>
<evidence type="ECO:0000256" key="1">
    <source>
        <dbReference type="ARBA" id="ARBA00022679"/>
    </source>
</evidence>
<evidence type="ECO:0000256" key="4">
    <source>
        <dbReference type="ARBA" id="ARBA00022840"/>
    </source>
</evidence>
<keyword evidence="4 5" id="KW-0067">ATP-binding</keyword>
<dbReference type="InterPro" id="IPR008271">
    <property type="entry name" value="Ser/Thr_kinase_AS"/>
</dbReference>
<evidence type="ECO:0000256" key="2">
    <source>
        <dbReference type="ARBA" id="ARBA00022741"/>
    </source>
</evidence>
<accession>A0A402BFZ1</accession>
<dbReference type="EMBL" id="BIFT01000002">
    <property type="protein sequence ID" value="GCE30182.1"/>
    <property type="molecule type" value="Genomic_DNA"/>
</dbReference>
<keyword evidence="1" id="KW-0808">Transferase</keyword>
<dbReference type="InterPro" id="IPR017441">
    <property type="entry name" value="Protein_kinase_ATP_BS"/>
</dbReference>
<evidence type="ECO:0000313" key="7">
    <source>
        <dbReference type="EMBL" id="GCE30182.1"/>
    </source>
</evidence>
<evidence type="ECO:0000259" key="6">
    <source>
        <dbReference type="PROSITE" id="PS50011"/>
    </source>
</evidence>
<dbReference type="Pfam" id="PF00069">
    <property type="entry name" value="Pkinase"/>
    <property type="match status" value="1"/>
</dbReference>
<dbReference type="InterPro" id="IPR011009">
    <property type="entry name" value="Kinase-like_dom_sf"/>
</dbReference>
<keyword evidence="8" id="KW-1185">Reference proteome</keyword>
<reference evidence="8" key="1">
    <citation type="submission" date="2018-12" db="EMBL/GenBank/DDBJ databases">
        <title>Tengunoibacter tsumagoiensis gen. nov., sp. nov., Dictyobacter kobayashii sp. nov., D. alpinus sp. nov., and D. joshuensis sp. nov. and description of Dictyobacteraceae fam. nov. within the order Ktedonobacterales isolated from Tengu-no-mugimeshi.</title>
        <authorList>
            <person name="Wang C.M."/>
            <person name="Zheng Y."/>
            <person name="Sakai Y."/>
            <person name="Toyoda A."/>
            <person name="Minakuchi Y."/>
            <person name="Abe K."/>
            <person name="Yokota A."/>
            <person name="Yabe S."/>
        </authorList>
    </citation>
    <scope>NUCLEOTIDE SEQUENCE [LARGE SCALE GENOMIC DNA]</scope>
    <source>
        <strain evidence="8">Uno16</strain>
    </source>
</reference>
<dbReference type="GO" id="GO:0004674">
    <property type="term" value="F:protein serine/threonine kinase activity"/>
    <property type="evidence" value="ECO:0007669"/>
    <property type="project" value="TreeGrafter"/>
</dbReference>
<dbReference type="RefSeq" id="WP_161982472.1">
    <property type="nucleotide sequence ID" value="NZ_BIFT01000002.1"/>
</dbReference>
<dbReference type="PROSITE" id="PS00107">
    <property type="entry name" value="PROTEIN_KINASE_ATP"/>
    <property type="match status" value="1"/>
</dbReference>
<feature type="binding site" evidence="5">
    <location>
        <position position="54"/>
    </location>
    <ligand>
        <name>ATP</name>
        <dbReference type="ChEBI" id="CHEBI:30616"/>
    </ligand>
</feature>
<comment type="caution">
    <text evidence="7">The sequence shown here is derived from an EMBL/GenBank/DDBJ whole genome shotgun (WGS) entry which is preliminary data.</text>
</comment>
<keyword evidence="3" id="KW-0418">Kinase</keyword>
<dbReference type="SUPFAM" id="SSF56112">
    <property type="entry name" value="Protein kinase-like (PK-like)"/>
    <property type="match status" value="1"/>
</dbReference>